<evidence type="ECO:0000313" key="4">
    <source>
        <dbReference type="EMBL" id="KAF2087241.1"/>
    </source>
</evidence>
<evidence type="ECO:0000256" key="2">
    <source>
        <dbReference type="PIRSR" id="PIRSR610347-2"/>
    </source>
</evidence>
<dbReference type="GO" id="GO:0003697">
    <property type="term" value="F:single-stranded DNA binding"/>
    <property type="evidence" value="ECO:0007669"/>
    <property type="project" value="TreeGrafter"/>
</dbReference>
<feature type="compositionally biased region" description="Low complexity" evidence="3">
    <location>
        <begin position="40"/>
        <end position="64"/>
    </location>
</feature>
<name>A0A9P4LYL7_9PEZI</name>
<feature type="binding site" evidence="2">
    <location>
        <position position="452"/>
    </location>
    <ligand>
        <name>substrate</name>
    </ligand>
</feature>
<dbReference type="GO" id="GO:0003690">
    <property type="term" value="F:double-stranded DNA binding"/>
    <property type="evidence" value="ECO:0007669"/>
    <property type="project" value="TreeGrafter"/>
</dbReference>
<feature type="active site" description="Nucleophile" evidence="1">
    <location>
        <position position="223"/>
    </location>
</feature>
<dbReference type="InterPro" id="IPR010347">
    <property type="entry name" value="Tdp1"/>
</dbReference>
<feature type="binding site" evidence="2">
    <location>
        <position position="225"/>
    </location>
    <ligand>
        <name>substrate</name>
    </ligand>
</feature>
<dbReference type="AlphaFoldDB" id="A0A9P4LYL7"/>
<keyword evidence="5" id="KW-1185">Reference proteome</keyword>
<dbReference type="GO" id="GO:0006281">
    <property type="term" value="P:DNA repair"/>
    <property type="evidence" value="ECO:0007669"/>
    <property type="project" value="InterPro"/>
</dbReference>
<gene>
    <name evidence="4" type="ORF">K490DRAFT_42218</name>
</gene>
<proteinExistence type="predicted"/>
<dbReference type="OrthoDB" id="47785at2759"/>
<protein>
    <submittedName>
        <fullName evidence="4">Phospholipase D/nuclease</fullName>
    </submittedName>
</protein>
<accession>A0A9P4LYL7</accession>
<feature type="compositionally biased region" description="Low complexity" evidence="3">
    <location>
        <begin position="90"/>
        <end position="101"/>
    </location>
</feature>
<reference evidence="4" key="1">
    <citation type="journal article" date="2020" name="Stud. Mycol.">
        <title>101 Dothideomycetes genomes: a test case for predicting lifestyles and emergence of pathogens.</title>
        <authorList>
            <person name="Haridas S."/>
            <person name="Albert R."/>
            <person name="Binder M."/>
            <person name="Bloem J."/>
            <person name="Labutti K."/>
            <person name="Salamov A."/>
            <person name="Andreopoulos B."/>
            <person name="Baker S."/>
            <person name="Barry K."/>
            <person name="Bills G."/>
            <person name="Bluhm B."/>
            <person name="Cannon C."/>
            <person name="Castanera R."/>
            <person name="Culley D."/>
            <person name="Daum C."/>
            <person name="Ezra D."/>
            <person name="Gonzalez J."/>
            <person name="Henrissat B."/>
            <person name="Kuo A."/>
            <person name="Liang C."/>
            <person name="Lipzen A."/>
            <person name="Lutzoni F."/>
            <person name="Magnuson J."/>
            <person name="Mondo S."/>
            <person name="Nolan M."/>
            <person name="Ohm R."/>
            <person name="Pangilinan J."/>
            <person name="Park H.-J."/>
            <person name="Ramirez L."/>
            <person name="Alfaro M."/>
            <person name="Sun H."/>
            <person name="Tritt A."/>
            <person name="Yoshinaga Y."/>
            <person name="Zwiers L.-H."/>
            <person name="Turgeon B."/>
            <person name="Goodwin S."/>
            <person name="Spatafora J."/>
            <person name="Crous P."/>
            <person name="Grigoriev I."/>
        </authorList>
    </citation>
    <scope>NUCLEOTIDE SEQUENCE</scope>
    <source>
        <strain evidence="4">CBS 121410</strain>
    </source>
</reference>
<dbReference type="PANTHER" id="PTHR12415:SF4">
    <property type="entry name" value="TYROSYL-DNA PHOSPHODIESTERASE DOMAIN-CONTAINING PROTEIN"/>
    <property type="match status" value="1"/>
</dbReference>
<dbReference type="EMBL" id="ML978720">
    <property type="protein sequence ID" value="KAF2087241.1"/>
    <property type="molecule type" value="Genomic_DNA"/>
</dbReference>
<dbReference type="Gene3D" id="3.30.870.10">
    <property type="entry name" value="Endonuclease Chain A"/>
    <property type="match status" value="2"/>
</dbReference>
<evidence type="ECO:0000313" key="5">
    <source>
        <dbReference type="Proteomes" id="UP000799776"/>
    </source>
</evidence>
<dbReference type="SUPFAM" id="SSF56024">
    <property type="entry name" value="Phospholipase D/nuclease"/>
    <property type="match status" value="2"/>
</dbReference>
<evidence type="ECO:0000256" key="3">
    <source>
        <dbReference type="SAM" id="MobiDB-lite"/>
    </source>
</evidence>
<feature type="active site" description="Proton donor/acceptor" evidence="1">
    <location>
        <position position="450"/>
    </location>
</feature>
<dbReference type="Pfam" id="PF06087">
    <property type="entry name" value="Tyr-DNA_phospho"/>
    <property type="match status" value="1"/>
</dbReference>
<feature type="compositionally biased region" description="Basic and acidic residues" evidence="3">
    <location>
        <begin position="69"/>
        <end position="88"/>
    </location>
</feature>
<dbReference type="GO" id="GO:0017005">
    <property type="term" value="F:3'-tyrosyl-DNA phosphodiesterase activity"/>
    <property type="evidence" value="ECO:0007669"/>
    <property type="project" value="TreeGrafter"/>
</dbReference>
<comment type="caution">
    <text evidence="4">The sequence shown here is derived from an EMBL/GenBank/DDBJ whole genome shotgun (WGS) entry which is preliminary data.</text>
</comment>
<dbReference type="Proteomes" id="UP000799776">
    <property type="component" value="Unassembled WGS sequence"/>
</dbReference>
<organism evidence="4 5">
    <name type="scientific">Saccharata proteae CBS 121410</name>
    <dbReference type="NCBI Taxonomy" id="1314787"/>
    <lineage>
        <taxon>Eukaryota</taxon>
        <taxon>Fungi</taxon>
        <taxon>Dikarya</taxon>
        <taxon>Ascomycota</taxon>
        <taxon>Pezizomycotina</taxon>
        <taxon>Dothideomycetes</taxon>
        <taxon>Dothideomycetes incertae sedis</taxon>
        <taxon>Botryosphaeriales</taxon>
        <taxon>Saccharataceae</taxon>
        <taxon>Saccharata</taxon>
    </lineage>
</organism>
<dbReference type="PANTHER" id="PTHR12415">
    <property type="entry name" value="TYROSYL-DNA PHOSPHODIESTERASE 1"/>
    <property type="match status" value="1"/>
</dbReference>
<dbReference type="CDD" id="cd09122">
    <property type="entry name" value="PLDc_Tdp1_1"/>
    <property type="match status" value="1"/>
</dbReference>
<dbReference type="GO" id="GO:0005634">
    <property type="term" value="C:nucleus"/>
    <property type="evidence" value="ECO:0007669"/>
    <property type="project" value="InterPro"/>
</dbReference>
<evidence type="ECO:0000256" key="1">
    <source>
        <dbReference type="PIRSR" id="PIRSR610347-1"/>
    </source>
</evidence>
<feature type="region of interest" description="Disordered" evidence="3">
    <location>
        <begin position="1"/>
        <end position="125"/>
    </location>
</feature>
<sequence length="561" mass="61932">MSLQDYADSAGKLPTSLAQTGDSAEVASPAQVSGEKEATPSAGSLSAGSPSAGSPSAGSPSAGSVDITSIDRKKMERDRLARQVEKRRLASSSATSSPARSEGPQAKRARTELGSSTSGGDYPRYPHGTIKKTWAFGKPRDGNDINLDEVLQTPHLKQLVLSTWQFDTEWWARKFDWIRGPRQLWIIGARDEATRESFARGQEDTNMLKVCFTPMEGGVNMNHSKFMILSYTDHVRFVVTTANMTRYDWGDTGVMENTVFLIDLPRRPDADPPQKLTPFGKELVYYLTYVGVPEPLIDSLGKFDFSNTKHIALVHSLGGAHTGSNLQRTGFPGLARAVRTLNLQTSRPVHLDYATSSIGALRKELLMQICRAASGLEEDAPVKFDDEVSTDGLLDHFRVYYPTKETVSNAIGGTASAGTITFDRKYWDMPSFPKKAMRDYKSTRHGLLSHNKIMLARGRQDEEDNQVGDSNVAWAYVGSANLTESAWGRLNKDRKTKTVKLTCRNYECGVLVGVPREQVNKDYHPDEGPGFQVFDGIIDLPFEVPGATYTHTGMNFPWFGR</sequence>